<feature type="region of interest" description="Disordered" evidence="1">
    <location>
        <begin position="22"/>
        <end position="48"/>
    </location>
</feature>
<evidence type="ECO:0000313" key="3">
    <source>
        <dbReference type="EMBL" id="GFH30580.1"/>
    </source>
</evidence>
<dbReference type="AlphaFoldDB" id="A0A6A0ACK4"/>
<reference evidence="3 4" key="1">
    <citation type="submission" date="2020-02" db="EMBL/GenBank/DDBJ databases">
        <title>Draft genome sequence of Haematococcus lacustris strain NIES-144.</title>
        <authorList>
            <person name="Morimoto D."/>
            <person name="Nakagawa S."/>
            <person name="Yoshida T."/>
            <person name="Sawayama S."/>
        </authorList>
    </citation>
    <scope>NUCLEOTIDE SEQUENCE [LARGE SCALE GENOMIC DNA]</scope>
    <source>
        <strain evidence="3 4">NIES-144</strain>
    </source>
</reference>
<protein>
    <submittedName>
        <fullName evidence="3">Uncharacterized protein</fullName>
    </submittedName>
</protein>
<dbReference type="Proteomes" id="UP000485058">
    <property type="component" value="Unassembled WGS sequence"/>
</dbReference>
<evidence type="ECO:0000256" key="2">
    <source>
        <dbReference type="SAM" id="SignalP"/>
    </source>
</evidence>
<dbReference type="EMBL" id="BLLF01005001">
    <property type="protein sequence ID" value="GFH30580.1"/>
    <property type="molecule type" value="Genomic_DNA"/>
</dbReference>
<feature type="chain" id="PRO_5025650956" evidence="2">
    <location>
        <begin position="17"/>
        <end position="107"/>
    </location>
</feature>
<evidence type="ECO:0000256" key="1">
    <source>
        <dbReference type="SAM" id="MobiDB-lite"/>
    </source>
</evidence>
<evidence type="ECO:0000313" key="4">
    <source>
        <dbReference type="Proteomes" id="UP000485058"/>
    </source>
</evidence>
<proteinExistence type="predicted"/>
<feature type="signal peptide" evidence="2">
    <location>
        <begin position="1"/>
        <end position="16"/>
    </location>
</feature>
<organism evidence="3 4">
    <name type="scientific">Haematococcus lacustris</name>
    <name type="common">Green alga</name>
    <name type="synonym">Haematococcus pluvialis</name>
    <dbReference type="NCBI Taxonomy" id="44745"/>
    <lineage>
        <taxon>Eukaryota</taxon>
        <taxon>Viridiplantae</taxon>
        <taxon>Chlorophyta</taxon>
        <taxon>core chlorophytes</taxon>
        <taxon>Chlorophyceae</taxon>
        <taxon>CS clade</taxon>
        <taxon>Chlamydomonadales</taxon>
        <taxon>Haematococcaceae</taxon>
        <taxon>Haematococcus</taxon>
    </lineage>
</organism>
<sequence length="107" mass="11210">MLLLGLGLYNWLLGAPQELDHLPVPQPLPLRKPTSQPPASAPTSSTHAQQAVLNQVFSDCIAAARMQPGTMYGDEKTGTNKNELEEGGIVAGALGLGMGSGRLESMV</sequence>
<feature type="compositionally biased region" description="Pro residues" evidence="1">
    <location>
        <begin position="24"/>
        <end position="40"/>
    </location>
</feature>
<name>A0A6A0ACK4_HAELA</name>
<keyword evidence="4" id="KW-1185">Reference proteome</keyword>
<keyword evidence="2" id="KW-0732">Signal</keyword>
<comment type="caution">
    <text evidence="3">The sequence shown here is derived from an EMBL/GenBank/DDBJ whole genome shotgun (WGS) entry which is preliminary data.</text>
</comment>
<gene>
    <name evidence="3" type="ORF">HaLaN_29462</name>
</gene>
<accession>A0A6A0ACK4</accession>